<sequence>MAELTRAQADLMDAFLLDALRKAEALLSQLQSHPDLAVHIVQQDNFGDVLTRTRAAQATFASAPRLGATSPDTIGAKACHINIKSAAPELLAVDAVLANLPLLTVAVNLLGTALEVTTRPDATDASVGAALMEALAITRSDLAKLESHP</sequence>
<dbReference type="RefSeq" id="WP_145769669.1">
    <property type="nucleotide sequence ID" value="NZ_LR778301.1"/>
</dbReference>
<reference evidence="1 2" key="1">
    <citation type="submission" date="2020-03" db="EMBL/GenBank/DDBJ databases">
        <authorList>
            <consortium name="Genoscope - CEA"/>
            <person name="William W."/>
        </authorList>
    </citation>
    <scope>NUCLEOTIDE SEQUENCE [LARGE SCALE GENOMIC DNA]</scope>
    <source>
        <strain evidence="2">DSM 16959</strain>
    </source>
</reference>
<gene>
    <name evidence="1" type="ORF">DENOEST_1398</name>
</gene>
<name>A0A6S6XWE5_9PROT</name>
<accession>A0A6S6XWE5</accession>
<keyword evidence="2" id="KW-1185">Reference proteome</keyword>
<proteinExistence type="predicted"/>
<dbReference type="AlphaFoldDB" id="A0A6S6XWE5"/>
<dbReference type="KEGG" id="doe:DENOEST_1398"/>
<protein>
    <submittedName>
        <fullName evidence="1">Uncharacterized protein</fullName>
    </submittedName>
</protein>
<organism evidence="1 2">
    <name type="scientific">Denitratisoma oestradiolicum</name>
    <dbReference type="NCBI Taxonomy" id="311182"/>
    <lineage>
        <taxon>Bacteria</taxon>
        <taxon>Pseudomonadati</taxon>
        <taxon>Pseudomonadota</taxon>
        <taxon>Betaproteobacteria</taxon>
        <taxon>Nitrosomonadales</taxon>
        <taxon>Sterolibacteriaceae</taxon>
        <taxon>Denitratisoma</taxon>
    </lineage>
</organism>
<evidence type="ECO:0000313" key="2">
    <source>
        <dbReference type="Proteomes" id="UP000515733"/>
    </source>
</evidence>
<dbReference type="EMBL" id="LR778301">
    <property type="protein sequence ID" value="CAB1368563.1"/>
    <property type="molecule type" value="Genomic_DNA"/>
</dbReference>
<evidence type="ECO:0000313" key="1">
    <source>
        <dbReference type="EMBL" id="CAB1368563.1"/>
    </source>
</evidence>
<dbReference type="Proteomes" id="UP000515733">
    <property type="component" value="Chromosome"/>
</dbReference>